<reference evidence="3" key="1">
    <citation type="submission" date="2019-07" db="EMBL/GenBank/DDBJ databases">
        <title>Chitinimonas sp. nov., isolated from Ny-Alesund, arctica soil.</title>
        <authorList>
            <person name="Xu Q."/>
            <person name="Peng F."/>
        </authorList>
    </citation>
    <scope>NUCLEOTIDE SEQUENCE [LARGE SCALE GENOMIC DNA]</scope>
    <source>
        <strain evidence="3">R3-44</strain>
    </source>
</reference>
<dbReference type="InterPro" id="IPR016032">
    <property type="entry name" value="Sig_transdc_resp-reg_C-effctor"/>
</dbReference>
<dbReference type="EMBL" id="CP041730">
    <property type="protein sequence ID" value="QDQ28375.1"/>
    <property type="molecule type" value="Genomic_DNA"/>
</dbReference>
<accession>A0A516SJP9</accession>
<dbReference type="Gene3D" id="1.10.10.10">
    <property type="entry name" value="Winged helix-like DNA-binding domain superfamily/Winged helix DNA-binding domain"/>
    <property type="match status" value="1"/>
</dbReference>
<evidence type="ECO:0000259" key="1">
    <source>
        <dbReference type="PROSITE" id="PS50043"/>
    </source>
</evidence>
<proteinExistence type="predicted"/>
<sequence>MDVLQLLAQGMSDKQIGRHLGISDQTARKHRSHLLDKTGVGNVCALLFEAFTSDWLTPPPLQPLPEPERQARP</sequence>
<gene>
    <name evidence="2" type="ORF">FNU76_19580</name>
</gene>
<dbReference type="PROSITE" id="PS50043">
    <property type="entry name" value="HTH_LUXR_2"/>
    <property type="match status" value="1"/>
</dbReference>
<dbReference type="InterPro" id="IPR000792">
    <property type="entry name" value="Tscrpt_reg_LuxR_C"/>
</dbReference>
<dbReference type="GO" id="GO:0006355">
    <property type="term" value="P:regulation of DNA-templated transcription"/>
    <property type="evidence" value="ECO:0007669"/>
    <property type="project" value="InterPro"/>
</dbReference>
<dbReference type="SUPFAM" id="SSF46894">
    <property type="entry name" value="C-terminal effector domain of the bipartite response regulators"/>
    <property type="match status" value="1"/>
</dbReference>
<dbReference type="OrthoDB" id="144293at2"/>
<dbReference type="Pfam" id="PF00196">
    <property type="entry name" value="GerE"/>
    <property type="match status" value="1"/>
</dbReference>
<dbReference type="CDD" id="cd06170">
    <property type="entry name" value="LuxR_C_like"/>
    <property type="match status" value="1"/>
</dbReference>
<dbReference type="AlphaFoldDB" id="A0A516SJP9"/>
<keyword evidence="3" id="KW-1185">Reference proteome</keyword>
<dbReference type="Proteomes" id="UP000317550">
    <property type="component" value="Chromosome"/>
</dbReference>
<organism evidence="2 3">
    <name type="scientific">Chitinimonas arctica</name>
    <dbReference type="NCBI Taxonomy" id="2594795"/>
    <lineage>
        <taxon>Bacteria</taxon>
        <taxon>Pseudomonadati</taxon>
        <taxon>Pseudomonadota</taxon>
        <taxon>Betaproteobacteria</taxon>
        <taxon>Neisseriales</taxon>
        <taxon>Chitinibacteraceae</taxon>
        <taxon>Chitinimonas</taxon>
    </lineage>
</organism>
<dbReference type="KEGG" id="cari:FNU76_19580"/>
<dbReference type="InterPro" id="IPR036388">
    <property type="entry name" value="WH-like_DNA-bd_sf"/>
</dbReference>
<dbReference type="GO" id="GO:0003677">
    <property type="term" value="F:DNA binding"/>
    <property type="evidence" value="ECO:0007669"/>
    <property type="project" value="InterPro"/>
</dbReference>
<dbReference type="SMART" id="SM00421">
    <property type="entry name" value="HTH_LUXR"/>
    <property type="match status" value="1"/>
</dbReference>
<name>A0A516SJP9_9NEIS</name>
<evidence type="ECO:0000313" key="3">
    <source>
        <dbReference type="Proteomes" id="UP000317550"/>
    </source>
</evidence>
<evidence type="ECO:0000313" key="2">
    <source>
        <dbReference type="EMBL" id="QDQ28375.1"/>
    </source>
</evidence>
<protein>
    <submittedName>
        <fullName evidence="2">Response regulator transcription factor</fullName>
    </submittedName>
</protein>
<feature type="domain" description="HTH luxR-type" evidence="1">
    <location>
        <begin position="1"/>
        <end position="54"/>
    </location>
</feature>